<dbReference type="CDD" id="cd00082">
    <property type="entry name" value="HisKA"/>
    <property type="match status" value="1"/>
</dbReference>
<feature type="transmembrane region" description="Helical" evidence="12">
    <location>
        <begin position="371"/>
        <end position="393"/>
    </location>
</feature>
<evidence type="ECO:0000256" key="4">
    <source>
        <dbReference type="ARBA" id="ARBA00022679"/>
    </source>
</evidence>
<dbReference type="InterPro" id="IPR003594">
    <property type="entry name" value="HATPase_dom"/>
</dbReference>
<sequence length="1143" mass="124170">MNAPDLPSPVPRTQKIFRFRRDYNAWVADETLEDYALRYTARSFRKWSEFRVANTAFGSLSFLALEAIGGATALNYGFANAMWAFAIAGLVIFLVSLPIAVHAARYGLDMDLLTRGAGFGYLGSTITSLIYAVFTFIFFALEAAIMGLALQLVVDWPIWVCYLVSAVVIVPLAMRGITLISRLQAWTQPLWLVLMALPFVWIAVAQPQLYRDFTGLSGLRSGSSGLDLMMVDAATAVIFSLVVQIGEQVDFLRFLPECTPANRWRWWTAVLVAGPGWVVMGVLKMAGGAFLAFAALQFEVGAQRATEPTQMFLVGFTEVARTLGIPGMAVVLTVLFVVVSQIKINLTNAYAGSLAWSNFFARVARSHPGRVVWLVFNVGIATLLMLLGVFGALEVVLAVYSNVAVAWVGALVADLVINKPLGLSPRPIEFRRAYLYDFNPVGLGAMLPAATLACMAHAGLMGSYAAAFSPFIALGVSLALAPLIAWATRGRYYLARPVQPLAAPGQTIACSVCGNAFESFDMAPCPAYGAPICSLCCSLESRCHDRCKTQSRASEQIRALVAALLPGRWAVRVNFRLAQYMMVLLALCGSMAFLLTVVYLQESLDADMQMLRMPFLKAFALLALLAAVCAWWVVLATDSRRIAHDESERQTALLLQEIDAHRRTDAALQAAKEQAESASVAKTRYVAGMTHELRAPLNSILGYTQILLKDTAVGGPVRDAVSIMQRSGQHMHALIDGSLELARIEAGRLRLDPAPLPLSALLEEVTRMVQPQAQAKGLGFSLAIEGSAPAWIRADGKRLRQILLNLLGNAVRFTERGQVQLRLDFRQHVARIEVVDSGIGIAPQDIERIFLPFERGSAGRRSREAGTGLGLTITHLLTELMGGELGVRSELGVGSTFTVRLYMPGVPESAQPARAAPLRPVIGYQPPRRTLLVVDDQPLHRQLLAGLLVPLGFEVREAASGSECLEIVAANAPDMVLLDLSLDEMDGWQTARLLRQAHDGRALPIVFVSANLFDNQPEQVAALDCQGFVGKPVVESELLSALQHALQLSWIDAAEPAEVAGAPAPAALVAPAVAEPLPEALREDLLRFARQGNAVQLKQCLRDASHALPHQAQALARLRASCDRFDFDALVRDLRTADHDHDD</sequence>
<feature type="transmembrane region" description="Helical" evidence="12">
    <location>
        <begin position="577"/>
        <end position="600"/>
    </location>
</feature>
<keyword evidence="6" id="KW-0418">Kinase</keyword>
<accession>A0A7V8FRK6</accession>
<dbReference type="SMART" id="SM00388">
    <property type="entry name" value="HisKA"/>
    <property type="match status" value="1"/>
</dbReference>
<dbReference type="PANTHER" id="PTHR43047">
    <property type="entry name" value="TWO-COMPONENT HISTIDINE PROTEIN KINASE"/>
    <property type="match status" value="1"/>
</dbReference>
<keyword evidence="12" id="KW-1133">Transmembrane helix</keyword>
<dbReference type="InterPro" id="IPR004358">
    <property type="entry name" value="Sig_transdc_His_kin-like_C"/>
</dbReference>
<dbReference type="EC" id="2.7.13.3" evidence="2"/>
<dbReference type="InterPro" id="IPR005467">
    <property type="entry name" value="His_kinase_dom"/>
</dbReference>
<organism evidence="15 16">
    <name type="scientific">Paracidovorax wautersii</name>
    <dbReference type="NCBI Taxonomy" id="1177982"/>
    <lineage>
        <taxon>Bacteria</taxon>
        <taxon>Pseudomonadati</taxon>
        <taxon>Pseudomonadota</taxon>
        <taxon>Betaproteobacteria</taxon>
        <taxon>Burkholderiales</taxon>
        <taxon>Comamonadaceae</taxon>
        <taxon>Paracidovorax</taxon>
    </lineage>
</organism>
<evidence type="ECO:0000256" key="1">
    <source>
        <dbReference type="ARBA" id="ARBA00000085"/>
    </source>
</evidence>
<proteinExistence type="predicted"/>
<feature type="transmembrane region" description="Helical" evidence="12">
    <location>
        <begin position="82"/>
        <end position="108"/>
    </location>
</feature>
<feature type="transmembrane region" description="Helical" evidence="12">
    <location>
        <begin position="52"/>
        <end position="76"/>
    </location>
</feature>
<evidence type="ECO:0000256" key="5">
    <source>
        <dbReference type="ARBA" id="ARBA00022729"/>
    </source>
</evidence>
<evidence type="ECO:0000256" key="7">
    <source>
        <dbReference type="ARBA" id="ARBA00023012"/>
    </source>
</evidence>
<dbReference type="InterPro" id="IPR011006">
    <property type="entry name" value="CheY-like_superfamily"/>
</dbReference>
<name>A0A7V8FRK6_9BURK</name>
<dbReference type="CDD" id="cd16922">
    <property type="entry name" value="HATPase_EvgS-ArcB-TorS-like"/>
    <property type="match status" value="1"/>
</dbReference>
<feature type="transmembrane region" description="Helical" evidence="12">
    <location>
        <begin position="156"/>
        <end position="174"/>
    </location>
</feature>
<evidence type="ECO:0000256" key="9">
    <source>
        <dbReference type="ARBA" id="ARBA00058004"/>
    </source>
</evidence>
<dbReference type="InterPro" id="IPR036097">
    <property type="entry name" value="HisK_dim/P_sf"/>
</dbReference>
<feature type="transmembrane region" description="Helical" evidence="12">
    <location>
        <begin position="264"/>
        <end position="283"/>
    </location>
</feature>
<feature type="transmembrane region" description="Helical" evidence="12">
    <location>
        <begin position="319"/>
        <end position="339"/>
    </location>
</feature>
<dbReference type="SMART" id="SM00448">
    <property type="entry name" value="REC"/>
    <property type="match status" value="1"/>
</dbReference>
<dbReference type="PROSITE" id="PS50109">
    <property type="entry name" value="HIS_KIN"/>
    <property type="match status" value="1"/>
</dbReference>
<dbReference type="EMBL" id="WNDQ01000005">
    <property type="protein sequence ID" value="KAF1023378.1"/>
    <property type="molecule type" value="Genomic_DNA"/>
</dbReference>
<keyword evidence="5" id="KW-0732">Signal</keyword>
<evidence type="ECO:0000256" key="3">
    <source>
        <dbReference type="ARBA" id="ARBA00022553"/>
    </source>
</evidence>
<evidence type="ECO:0000256" key="12">
    <source>
        <dbReference type="SAM" id="Phobius"/>
    </source>
</evidence>
<dbReference type="Pfam" id="PF02518">
    <property type="entry name" value="HATPase_c"/>
    <property type="match status" value="1"/>
</dbReference>
<dbReference type="Proteomes" id="UP000461670">
    <property type="component" value="Unassembled WGS sequence"/>
</dbReference>
<feature type="transmembrane region" description="Helical" evidence="12">
    <location>
        <begin position="615"/>
        <end position="635"/>
    </location>
</feature>
<dbReference type="FunFam" id="3.30.565.10:FF:000010">
    <property type="entry name" value="Sensor histidine kinase RcsC"/>
    <property type="match status" value="1"/>
</dbReference>
<keyword evidence="8" id="KW-0843">Virulence</keyword>
<protein>
    <recommendedName>
        <fullName evidence="10">Virulence sensor protein BvgS</fullName>
        <ecNumber evidence="2">2.7.13.3</ecNumber>
    </recommendedName>
</protein>
<dbReference type="SMART" id="SM00387">
    <property type="entry name" value="HATPase_c"/>
    <property type="match status" value="1"/>
</dbReference>
<keyword evidence="12" id="KW-0812">Transmembrane</keyword>
<evidence type="ECO:0000259" key="14">
    <source>
        <dbReference type="PROSITE" id="PS50110"/>
    </source>
</evidence>
<dbReference type="Gene3D" id="3.30.565.10">
    <property type="entry name" value="Histidine kinase-like ATPase, C-terminal domain"/>
    <property type="match status" value="1"/>
</dbReference>
<feature type="transmembrane region" description="Helical" evidence="12">
    <location>
        <begin position="464"/>
        <end position="487"/>
    </location>
</feature>
<feature type="transmembrane region" description="Helical" evidence="12">
    <location>
        <begin position="129"/>
        <end position="150"/>
    </location>
</feature>
<comment type="function">
    <text evidence="9">Member of the two-component regulatory system BvgS/BvgA. Phosphorylates BvgA via a four-step phosphorelay in response to environmental signals.</text>
</comment>
<dbReference type="InterPro" id="IPR036890">
    <property type="entry name" value="HATPase_C_sf"/>
</dbReference>
<feature type="transmembrane region" description="Helical" evidence="12">
    <location>
        <begin position="186"/>
        <end position="204"/>
    </location>
</feature>
<dbReference type="Pfam" id="PF00072">
    <property type="entry name" value="Response_reg"/>
    <property type="match status" value="1"/>
</dbReference>
<comment type="caution">
    <text evidence="15">The sequence shown here is derived from an EMBL/GenBank/DDBJ whole genome shotgun (WGS) entry which is preliminary data.</text>
</comment>
<dbReference type="Gene3D" id="1.10.287.130">
    <property type="match status" value="1"/>
</dbReference>
<feature type="modified residue" description="4-aspartylphosphate" evidence="11">
    <location>
        <position position="979"/>
    </location>
</feature>
<evidence type="ECO:0000259" key="13">
    <source>
        <dbReference type="PROSITE" id="PS50109"/>
    </source>
</evidence>
<keyword evidence="4" id="KW-0808">Transferase</keyword>
<evidence type="ECO:0000256" key="6">
    <source>
        <dbReference type="ARBA" id="ARBA00022777"/>
    </source>
</evidence>
<feature type="transmembrane region" description="Helical" evidence="12">
    <location>
        <begin position="224"/>
        <end position="243"/>
    </location>
</feature>
<reference evidence="16" key="1">
    <citation type="journal article" date="2020" name="MBio">
        <title>Horizontal gene transfer to a defensive symbiont with a reduced genome amongst a multipartite beetle microbiome.</title>
        <authorList>
            <person name="Waterworth S.C."/>
            <person name="Florez L.V."/>
            <person name="Rees E.R."/>
            <person name="Hertweck C."/>
            <person name="Kaltenpoth M."/>
            <person name="Kwan J.C."/>
        </authorList>
    </citation>
    <scope>NUCLEOTIDE SEQUENCE [LARGE SCALE GENOMIC DNA]</scope>
</reference>
<dbReference type="InterPro" id="IPR001789">
    <property type="entry name" value="Sig_transdc_resp-reg_receiver"/>
</dbReference>
<dbReference type="SUPFAM" id="SSF55874">
    <property type="entry name" value="ATPase domain of HSP90 chaperone/DNA topoisomerase II/histidine kinase"/>
    <property type="match status" value="1"/>
</dbReference>
<feature type="transmembrane region" description="Helical" evidence="12">
    <location>
        <begin position="438"/>
        <end position="458"/>
    </location>
</feature>
<evidence type="ECO:0000313" key="16">
    <source>
        <dbReference type="Proteomes" id="UP000461670"/>
    </source>
</evidence>
<dbReference type="CDD" id="cd17546">
    <property type="entry name" value="REC_hyHK_CKI1_RcsC-like"/>
    <property type="match status" value="1"/>
</dbReference>
<dbReference type="InterPro" id="IPR003661">
    <property type="entry name" value="HisK_dim/P_dom"/>
</dbReference>
<dbReference type="PRINTS" id="PR00344">
    <property type="entry name" value="BCTRLSENSOR"/>
</dbReference>
<evidence type="ECO:0000256" key="8">
    <source>
        <dbReference type="ARBA" id="ARBA00023026"/>
    </source>
</evidence>
<evidence type="ECO:0000313" key="15">
    <source>
        <dbReference type="EMBL" id="KAF1023378.1"/>
    </source>
</evidence>
<feature type="domain" description="Response regulatory" evidence="14">
    <location>
        <begin position="930"/>
        <end position="1046"/>
    </location>
</feature>
<dbReference type="GO" id="GO:0000155">
    <property type="term" value="F:phosphorelay sensor kinase activity"/>
    <property type="evidence" value="ECO:0007669"/>
    <property type="project" value="InterPro"/>
</dbReference>
<dbReference type="Gene3D" id="1.10.4160.10">
    <property type="entry name" value="Hydantoin permease"/>
    <property type="match status" value="1"/>
</dbReference>
<dbReference type="AlphaFoldDB" id="A0A7V8FRK6"/>
<dbReference type="SUPFAM" id="SSF47384">
    <property type="entry name" value="Homodimeric domain of signal transducing histidine kinase"/>
    <property type="match status" value="1"/>
</dbReference>
<keyword evidence="7" id="KW-0902">Two-component regulatory system</keyword>
<comment type="catalytic activity">
    <reaction evidence="1">
        <text>ATP + protein L-histidine = ADP + protein N-phospho-L-histidine.</text>
        <dbReference type="EC" id="2.7.13.3"/>
    </reaction>
</comment>
<evidence type="ECO:0000256" key="2">
    <source>
        <dbReference type="ARBA" id="ARBA00012438"/>
    </source>
</evidence>
<dbReference type="PROSITE" id="PS50110">
    <property type="entry name" value="RESPONSE_REGULATORY"/>
    <property type="match status" value="1"/>
</dbReference>
<dbReference type="SUPFAM" id="SSF52172">
    <property type="entry name" value="CheY-like"/>
    <property type="match status" value="1"/>
</dbReference>
<keyword evidence="12" id="KW-0472">Membrane</keyword>
<evidence type="ECO:0000256" key="10">
    <source>
        <dbReference type="ARBA" id="ARBA00070152"/>
    </source>
</evidence>
<evidence type="ECO:0000256" key="11">
    <source>
        <dbReference type="PROSITE-ProRule" id="PRU00169"/>
    </source>
</evidence>
<gene>
    <name evidence="15" type="primary">rpfC</name>
    <name evidence="15" type="ORF">GAK30_00581</name>
</gene>
<dbReference type="Gene3D" id="3.40.50.2300">
    <property type="match status" value="1"/>
</dbReference>
<keyword evidence="3 11" id="KW-0597">Phosphoprotein</keyword>
<dbReference type="Pfam" id="PF00512">
    <property type="entry name" value="HisKA"/>
    <property type="match status" value="1"/>
</dbReference>
<feature type="domain" description="Histidine kinase" evidence="13">
    <location>
        <begin position="688"/>
        <end position="905"/>
    </location>
</feature>
<feature type="transmembrane region" description="Helical" evidence="12">
    <location>
        <begin position="399"/>
        <end position="417"/>
    </location>
</feature>